<dbReference type="EMBL" id="BTPU01000002">
    <property type="protein sequence ID" value="GMQ60928.1"/>
    <property type="molecule type" value="Genomic_DNA"/>
</dbReference>
<evidence type="ECO:0000313" key="2">
    <source>
        <dbReference type="Proteomes" id="UP001374599"/>
    </source>
</evidence>
<dbReference type="Proteomes" id="UP001374599">
    <property type="component" value="Unassembled WGS sequence"/>
</dbReference>
<organism evidence="1 2">
    <name type="scientific">Vallitalea maricola</name>
    <dbReference type="NCBI Taxonomy" id="3074433"/>
    <lineage>
        <taxon>Bacteria</taxon>
        <taxon>Bacillati</taxon>
        <taxon>Bacillota</taxon>
        <taxon>Clostridia</taxon>
        <taxon>Lachnospirales</taxon>
        <taxon>Vallitaleaceae</taxon>
        <taxon>Vallitalea</taxon>
    </lineage>
</organism>
<reference evidence="1" key="1">
    <citation type="submission" date="2023-09" db="EMBL/GenBank/DDBJ databases">
        <title>Vallitalea sediminicola and Vallitalea maricola sp. nov., anaerobic bacteria isolated from marine sediment.</title>
        <authorList>
            <person name="Hirano S."/>
            <person name="Maeda A."/>
            <person name="Terahara T."/>
            <person name="Mori K."/>
            <person name="Hamada M."/>
            <person name="Matsumoto R."/>
            <person name="Kobayashi T."/>
        </authorList>
    </citation>
    <scope>NUCLEOTIDE SEQUENCE</scope>
    <source>
        <strain evidence="1">AN17-2</strain>
    </source>
</reference>
<comment type="caution">
    <text evidence="1">The sequence shown here is derived from an EMBL/GenBank/DDBJ whole genome shotgun (WGS) entry which is preliminary data.</text>
</comment>
<keyword evidence="2" id="KW-1185">Reference proteome</keyword>
<accession>A0ACB5UG77</accession>
<protein>
    <submittedName>
        <fullName evidence="1">Extracellular solute-binding protein</fullName>
    </submittedName>
</protein>
<sequence length="540" mass="61578">MKTKKILAILLTLTLMGTLFIGCGKKDDSEKDNNTDTQTKTTADKPEEKELEGSLISAEPKTFSIFLNFNNMPFNPEWQIWQEIAKRTNISLEGVISQSNSNEEEAFNLMLSSGKLADIIGFKNPSELEKLGRDGGLIPLNDLIKEHAPHIQEVLDNDAKFRQGATALDGNIYYIPKNQTLVSAEFWWVRQDWLDKLDLKVPTTVDELYDVLTAFRNDDPNGNDEKDEIPLFDRAGWKMPDEYLYLWDTSTEFYPRDGKMTFEPMEENFKIGVTNLVKWYKEGLIDPEIFTRGAKSRDILYSANIGGVTHDWPSTGNYNRSLAEDIPGFNNVSIAPPANQNGEVIERTTRYPGVGWGISSQCKDPVTLIKFFDFMFTEEGSTLMNWGIEGETYTVNADGTKSYTDTVLNNEQTPLGYLRSLGIQYRIGMLQDAEYEYAFMTPEASAAAKLYNGNPQWYRDDMPPYLDGELGLKYSSEVEAEYKKIMSEVRPYVDEMFQKWLLGASDFEKDYDGFIKELKNRGIERAIEINQKAYDTFLGK</sequence>
<gene>
    <name evidence="1" type="ORF">AN2V17_01550</name>
</gene>
<evidence type="ECO:0000313" key="1">
    <source>
        <dbReference type="EMBL" id="GMQ60928.1"/>
    </source>
</evidence>
<name>A0ACB5UG77_9FIRM</name>
<proteinExistence type="predicted"/>